<sequence length="227" mass="25190">MSFKNQFGIDAQSIKPTCILTPFLYKGLLEDLEIKSLSKGKPYASGHGKNFTLIHTQVGSLFMGDCVLSLKKTPCKQLIMLGSCGLVEKTDHLDIGQIVLPIQSYEMESFSQMLEKKYINLNAHHANESLMNNLTPSSPFPKVSCASLGSIKQENNYLNFFKKNGIEIVDMEYSAFLTASKHINIPACGILYITDIIGESSPFNLNSSSQQKIKTAQKEMSNILIKL</sequence>
<dbReference type="InterPro" id="IPR000845">
    <property type="entry name" value="Nucleoside_phosphorylase_d"/>
</dbReference>
<dbReference type="GO" id="GO:0003824">
    <property type="term" value="F:catalytic activity"/>
    <property type="evidence" value="ECO:0007669"/>
    <property type="project" value="InterPro"/>
</dbReference>
<evidence type="ECO:0000313" key="2">
    <source>
        <dbReference type="EMBL" id="VAW13715.1"/>
    </source>
</evidence>
<feature type="domain" description="Nucleoside phosphorylase" evidence="1">
    <location>
        <begin position="70"/>
        <end position="225"/>
    </location>
</feature>
<dbReference type="EMBL" id="UOEN01000184">
    <property type="protein sequence ID" value="VAW13715.1"/>
    <property type="molecule type" value="Genomic_DNA"/>
</dbReference>
<dbReference type="InterPro" id="IPR035994">
    <property type="entry name" value="Nucleoside_phosphorylase_sf"/>
</dbReference>
<organism evidence="2">
    <name type="scientific">hydrothermal vent metagenome</name>
    <dbReference type="NCBI Taxonomy" id="652676"/>
    <lineage>
        <taxon>unclassified sequences</taxon>
        <taxon>metagenomes</taxon>
        <taxon>ecological metagenomes</taxon>
    </lineage>
</organism>
<dbReference type="AlphaFoldDB" id="A0A3B0T5W1"/>
<dbReference type="GO" id="GO:0009116">
    <property type="term" value="P:nucleoside metabolic process"/>
    <property type="evidence" value="ECO:0007669"/>
    <property type="project" value="InterPro"/>
</dbReference>
<protein>
    <recommendedName>
        <fullName evidence="1">Nucleoside phosphorylase domain-containing protein</fullName>
    </recommendedName>
</protein>
<reference evidence="2" key="1">
    <citation type="submission" date="2018-06" db="EMBL/GenBank/DDBJ databases">
        <authorList>
            <person name="Zhirakovskaya E."/>
        </authorList>
    </citation>
    <scope>NUCLEOTIDE SEQUENCE</scope>
</reference>
<dbReference type="SUPFAM" id="SSF53167">
    <property type="entry name" value="Purine and uridine phosphorylases"/>
    <property type="match status" value="1"/>
</dbReference>
<dbReference type="Gene3D" id="3.40.50.1580">
    <property type="entry name" value="Nucleoside phosphorylase domain"/>
    <property type="match status" value="1"/>
</dbReference>
<dbReference type="Pfam" id="PF01048">
    <property type="entry name" value="PNP_UDP_1"/>
    <property type="match status" value="1"/>
</dbReference>
<name>A0A3B0T5W1_9ZZZZ</name>
<evidence type="ECO:0000259" key="1">
    <source>
        <dbReference type="Pfam" id="PF01048"/>
    </source>
</evidence>
<proteinExistence type="predicted"/>
<gene>
    <name evidence="2" type="ORF">MNBD_BACTEROID05-123</name>
</gene>
<accession>A0A3B0T5W1</accession>